<accession>A0A087M790</accession>
<feature type="transmembrane region" description="Helical" evidence="9">
    <location>
        <begin position="188"/>
        <end position="209"/>
    </location>
</feature>
<evidence type="ECO:0000313" key="11">
    <source>
        <dbReference type="EMBL" id="KFL32743.1"/>
    </source>
</evidence>
<dbReference type="CDD" id="cd06261">
    <property type="entry name" value="TM_PBP2"/>
    <property type="match status" value="1"/>
</dbReference>
<evidence type="ECO:0000259" key="10">
    <source>
        <dbReference type="PROSITE" id="PS50928"/>
    </source>
</evidence>
<dbReference type="PROSITE" id="PS50928">
    <property type="entry name" value="ABC_TM1"/>
    <property type="match status" value="1"/>
</dbReference>
<comment type="similarity">
    <text evidence="9">Belongs to the binding-protein-dependent transport system permease family.</text>
</comment>
<feature type="transmembrane region" description="Helical" evidence="9">
    <location>
        <begin position="140"/>
        <end position="157"/>
    </location>
</feature>
<feature type="domain" description="ABC transmembrane type-1" evidence="10">
    <location>
        <begin position="75"/>
        <end position="264"/>
    </location>
</feature>
<feature type="transmembrane region" description="Helical" evidence="9">
    <location>
        <begin position="114"/>
        <end position="134"/>
    </location>
</feature>
<dbReference type="GO" id="GO:0015833">
    <property type="term" value="P:peptide transport"/>
    <property type="evidence" value="ECO:0007669"/>
    <property type="project" value="UniProtKB-KW"/>
</dbReference>
<feature type="transmembrane region" description="Helical" evidence="9">
    <location>
        <begin position="244"/>
        <end position="264"/>
    </location>
</feature>
<evidence type="ECO:0000256" key="2">
    <source>
        <dbReference type="ARBA" id="ARBA00022448"/>
    </source>
</evidence>
<comment type="subcellular location">
    <subcellularLocation>
        <location evidence="1 9">Cell membrane</location>
        <topology evidence="1 9">Multi-pass membrane protein</topology>
    </subcellularLocation>
</comment>
<dbReference type="EMBL" id="JQGC01000001">
    <property type="protein sequence ID" value="KFL32743.1"/>
    <property type="molecule type" value="Genomic_DNA"/>
</dbReference>
<feature type="transmembrane region" description="Helical" evidence="9">
    <location>
        <begin position="79"/>
        <end position="102"/>
    </location>
</feature>
<dbReference type="STRING" id="46914.JP75_00905"/>
<dbReference type="GO" id="GO:0055085">
    <property type="term" value="P:transmembrane transport"/>
    <property type="evidence" value="ECO:0007669"/>
    <property type="project" value="InterPro"/>
</dbReference>
<keyword evidence="8 9" id="KW-0472">Membrane</keyword>
<evidence type="ECO:0000256" key="9">
    <source>
        <dbReference type="RuleBase" id="RU363032"/>
    </source>
</evidence>
<dbReference type="InterPro" id="IPR035906">
    <property type="entry name" value="MetI-like_sf"/>
</dbReference>
<dbReference type="RefSeq" id="WP_035077821.1">
    <property type="nucleotide sequence ID" value="NZ_JQGC01000001.1"/>
</dbReference>
<reference evidence="11 12" key="1">
    <citation type="submission" date="2014-08" db="EMBL/GenBank/DDBJ databases">
        <authorList>
            <person name="Hassan Y.I."/>
            <person name="Lepp D."/>
            <person name="Zhou T."/>
        </authorList>
    </citation>
    <scope>NUCLEOTIDE SEQUENCE [LARGE SCALE GENOMIC DNA]</scope>
    <source>
        <strain evidence="11 12">IFO13584</strain>
    </source>
</reference>
<dbReference type="SUPFAM" id="SSF161098">
    <property type="entry name" value="MetI-like"/>
    <property type="match status" value="1"/>
</dbReference>
<keyword evidence="12" id="KW-1185">Reference proteome</keyword>
<keyword evidence="7 9" id="KW-1133">Transmembrane helix</keyword>
<feature type="transmembrane region" description="Helical" evidence="9">
    <location>
        <begin position="16"/>
        <end position="35"/>
    </location>
</feature>
<evidence type="ECO:0000256" key="7">
    <source>
        <dbReference type="ARBA" id="ARBA00022989"/>
    </source>
</evidence>
<dbReference type="InterPro" id="IPR050366">
    <property type="entry name" value="BP-dependent_transpt_permease"/>
</dbReference>
<evidence type="ECO:0000313" key="12">
    <source>
        <dbReference type="Proteomes" id="UP000028981"/>
    </source>
</evidence>
<keyword evidence="5" id="KW-0571">Peptide transport</keyword>
<dbReference type="GO" id="GO:0015031">
    <property type="term" value="P:protein transport"/>
    <property type="evidence" value="ECO:0007669"/>
    <property type="project" value="UniProtKB-KW"/>
</dbReference>
<evidence type="ECO:0000256" key="4">
    <source>
        <dbReference type="ARBA" id="ARBA00022692"/>
    </source>
</evidence>
<sequence length="280" mass="30267">MQKLLRAFLRHPSGRIGLTIIALYLLAAVLGTLGLTPRDPLKLFAIDRLKPPSANYWFGTDLLGRDTFSRLMVGIKQSMIIAFSSVALATLFGTIIGLLAAWWGTLWDGILMRIMDVLLAFPAILLALLIIAIVGPGTGTSVAAIAIVYTPIFARVVRGPALSLKQRDFVDAARTFGSSQPYILSRHLLLNLVAPLAVQVTLALAWALLTEAGLSFLGLGTQPPTPSLGLMLAESKNLMTQAPWLMIFPALTIMLGILGFNLTGDALRDILDPRTQRREA</sequence>
<dbReference type="Proteomes" id="UP000028981">
    <property type="component" value="Unassembled WGS sequence"/>
</dbReference>
<dbReference type="GO" id="GO:0005886">
    <property type="term" value="C:plasma membrane"/>
    <property type="evidence" value="ECO:0007669"/>
    <property type="project" value="UniProtKB-SubCell"/>
</dbReference>
<gene>
    <name evidence="11" type="ORF">JP75_00905</name>
</gene>
<keyword evidence="4 9" id="KW-0812">Transmembrane</keyword>
<evidence type="ECO:0000256" key="6">
    <source>
        <dbReference type="ARBA" id="ARBA00022927"/>
    </source>
</evidence>
<name>A0A087M790_9HYPH</name>
<dbReference type="Pfam" id="PF00528">
    <property type="entry name" value="BPD_transp_1"/>
    <property type="match status" value="1"/>
</dbReference>
<evidence type="ECO:0000256" key="5">
    <source>
        <dbReference type="ARBA" id="ARBA00022856"/>
    </source>
</evidence>
<protein>
    <submittedName>
        <fullName evidence="11">Diguanylate cyclase</fullName>
    </submittedName>
</protein>
<evidence type="ECO:0000256" key="8">
    <source>
        <dbReference type="ARBA" id="ARBA00023136"/>
    </source>
</evidence>
<dbReference type="InterPro" id="IPR000515">
    <property type="entry name" value="MetI-like"/>
</dbReference>
<comment type="caution">
    <text evidence="11">The sequence shown here is derived from an EMBL/GenBank/DDBJ whole genome shotgun (WGS) entry which is preliminary data.</text>
</comment>
<keyword evidence="3" id="KW-1003">Cell membrane</keyword>
<organism evidence="11 12">
    <name type="scientific">Devosia riboflavina</name>
    <dbReference type="NCBI Taxonomy" id="46914"/>
    <lineage>
        <taxon>Bacteria</taxon>
        <taxon>Pseudomonadati</taxon>
        <taxon>Pseudomonadota</taxon>
        <taxon>Alphaproteobacteria</taxon>
        <taxon>Hyphomicrobiales</taxon>
        <taxon>Devosiaceae</taxon>
        <taxon>Devosia</taxon>
    </lineage>
</organism>
<evidence type="ECO:0000256" key="1">
    <source>
        <dbReference type="ARBA" id="ARBA00004651"/>
    </source>
</evidence>
<keyword evidence="6" id="KW-0653">Protein transport</keyword>
<dbReference type="AlphaFoldDB" id="A0A087M790"/>
<keyword evidence="2 9" id="KW-0813">Transport</keyword>
<proteinExistence type="inferred from homology"/>
<evidence type="ECO:0000256" key="3">
    <source>
        <dbReference type="ARBA" id="ARBA00022475"/>
    </source>
</evidence>
<dbReference type="Gene3D" id="1.10.3720.10">
    <property type="entry name" value="MetI-like"/>
    <property type="match status" value="1"/>
</dbReference>
<dbReference type="OrthoDB" id="9812701at2"/>
<dbReference type="PANTHER" id="PTHR43386:SF1">
    <property type="entry name" value="D,D-DIPEPTIDE TRANSPORT SYSTEM PERMEASE PROTEIN DDPC-RELATED"/>
    <property type="match status" value="1"/>
</dbReference>
<dbReference type="PANTHER" id="PTHR43386">
    <property type="entry name" value="OLIGOPEPTIDE TRANSPORT SYSTEM PERMEASE PROTEIN APPC"/>
    <property type="match status" value="1"/>
</dbReference>